<dbReference type="Pfam" id="PF02518">
    <property type="entry name" value="HATPase_c"/>
    <property type="match status" value="1"/>
</dbReference>
<gene>
    <name evidence="13" type="ORF">QOZ94_000497</name>
</gene>
<dbReference type="PANTHER" id="PTHR44936">
    <property type="entry name" value="SENSOR PROTEIN CREC"/>
    <property type="match status" value="1"/>
</dbReference>
<dbReference type="Proteomes" id="UP001241747">
    <property type="component" value="Unassembled WGS sequence"/>
</dbReference>
<dbReference type="InterPro" id="IPR003594">
    <property type="entry name" value="HATPase_dom"/>
</dbReference>
<feature type="transmembrane region" description="Helical" evidence="10">
    <location>
        <begin position="7"/>
        <end position="30"/>
    </location>
</feature>
<evidence type="ECO:0000313" key="14">
    <source>
        <dbReference type="Proteomes" id="UP001241747"/>
    </source>
</evidence>
<keyword evidence="4" id="KW-1003">Cell membrane</keyword>
<dbReference type="GO" id="GO:0016301">
    <property type="term" value="F:kinase activity"/>
    <property type="evidence" value="ECO:0007669"/>
    <property type="project" value="UniProtKB-KW"/>
</dbReference>
<dbReference type="PRINTS" id="PR00344">
    <property type="entry name" value="BCTRLSENSOR"/>
</dbReference>
<evidence type="ECO:0000256" key="1">
    <source>
        <dbReference type="ARBA" id="ARBA00000085"/>
    </source>
</evidence>
<dbReference type="InterPro" id="IPR036890">
    <property type="entry name" value="HATPase_C_sf"/>
</dbReference>
<keyword evidence="10" id="KW-0812">Transmembrane</keyword>
<evidence type="ECO:0000256" key="7">
    <source>
        <dbReference type="ARBA" id="ARBA00022741"/>
    </source>
</evidence>
<evidence type="ECO:0000256" key="6">
    <source>
        <dbReference type="ARBA" id="ARBA00022679"/>
    </source>
</evidence>
<evidence type="ECO:0000259" key="12">
    <source>
        <dbReference type="PROSITE" id="PS50885"/>
    </source>
</evidence>
<proteinExistence type="predicted"/>
<dbReference type="EMBL" id="JAUSVY010000001">
    <property type="protein sequence ID" value="MDQ0503727.1"/>
    <property type="molecule type" value="Genomic_DNA"/>
</dbReference>
<organism evidence="13 14">
    <name type="scientific">Xanthobacter agilis</name>
    <dbReference type="NCBI Taxonomy" id="47492"/>
    <lineage>
        <taxon>Bacteria</taxon>
        <taxon>Pseudomonadati</taxon>
        <taxon>Pseudomonadota</taxon>
        <taxon>Alphaproteobacteria</taxon>
        <taxon>Hyphomicrobiales</taxon>
        <taxon>Xanthobacteraceae</taxon>
        <taxon>Xanthobacter</taxon>
    </lineage>
</organism>
<protein>
    <recommendedName>
        <fullName evidence="3">histidine kinase</fullName>
        <ecNumber evidence="3">2.7.13.3</ecNumber>
    </recommendedName>
</protein>
<dbReference type="CDD" id="cd00082">
    <property type="entry name" value="HisKA"/>
    <property type="match status" value="1"/>
</dbReference>
<comment type="subcellular location">
    <subcellularLocation>
        <location evidence="2">Cell membrane</location>
        <topology evidence="2">Multi-pass membrane protein</topology>
    </subcellularLocation>
</comment>
<dbReference type="PROSITE" id="PS50109">
    <property type="entry name" value="HIS_KIN"/>
    <property type="match status" value="1"/>
</dbReference>
<evidence type="ECO:0000256" key="5">
    <source>
        <dbReference type="ARBA" id="ARBA00022553"/>
    </source>
</evidence>
<dbReference type="EC" id="2.7.13.3" evidence="3"/>
<dbReference type="Gene3D" id="3.30.565.10">
    <property type="entry name" value="Histidine kinase-like ATPase, C-terminal domain"/>
    <property type="match status" value="1"/>
</dbReference>
<dbReference type="InterPro" id="IPR003661">
    <property type="entry name" value="HisK_dim/P_dom"/>
</dbReference>
<dbReference type="SMART" id="SM00388">
    <property type="entry name" value="HisKA"/>
    <property type="match status" value="1"/>
</dbReference>
<evidence type="ECO:0000256" key="2">
    <source>
        <dbReference type="ARBA" id="ARBA00004651"/>
    </source>
</evidence>
<sequence>MRTLRAQVTAVLVVAMVLVVAFANIASFFLTVPMMGPPPDIGDDAAAQFALAAGLAQRISPHDGDLGIPNAGVRAEPPQGLPNPFATNVLRDALARLGKSYPVRVVDPPEGGLPLAALQLPDGRWLVMKTNLLGRLPPPPGGPAFPGRTLNLATWFVLMVVGITLVVVFVMRRIMKPLSLIEDAAAQIGPNGEPPVLPEEGPEEVRAAAAAINRLSARLKAAMDSRMRIVAGAAHDLRTPLTRMRLRAEFIPDDEERTQWLSDLAELDRIADSAIRLVREEVEAGPGEPVRLDLLVAAVVREVAEAGHPAVLLKAEPTTVLSRPLSLKRAVRNLVVNAATHGGGARVAVQQDHVRGGETVRAVLTIEDDGPGIPDALMGQVFEPFFRVDPARQTKIPGAGLGLAIANEIIGRHGGRLTLVNRPGGGLVQRVDLPAVVMAEDDEDEET</sequence>
<evidence type="ECO:0000256" key="3">
    <source>
        <dbReference type="ARBA" id="ARBA00012438"/>
    </source>
</evidence>
<dbReference type="SMART" id="SM00304">
    <property type="entry name" value="HAMP"/>
    <property type="match status" value="1"/>
</dbReference>
<evidence type="ECO:0000259" key="11">
    <source>
        <dbReference type="PROSITE" id="PS50109"/>
    </source>
</evidence>
<keyword evidence="6" id="KW-0808">Transferase</keyword>
<dbReference type="PROSITE" id="PS50885">
    <property type="entry name" value="HAMP"/>
    <property type="match status" value="1"/>
</dbReference>
<feature type="domain" description="Histidine kinase" evidence="11">
    <location>
        <begin position="232"/>
        <end position="437"/>
    </location>
</feature>
<dbReference type="SMART" id="SM00387">
    <property type="entry name" value="HATPase_c"/>
    <property type="match status" value="1"/>
</dbReference>
<dbReference type="SUPFAM" id="SSF47384">
    <property type="entry name" value="Homodimeric domain of signal transducing histidine kinase"/>
    <property type="match status" value="1"/>
</dbReference>
<dbReference type="InterPro" id="IPR005467">
    <property type="entry name" value="His_kinase_dom"/>
</dbReference>
<dbReference type="InterPro" id="IPR003660">
    <property type="entry name" value="HAMP_dom"/>
</dbReference>
<comment type="catalytic activity">
    <reaction evidence="1">
        <text>ATP + protein L-histidine = ADP + protein N-phospho-L-histidine.</text>
        <dbReference type="EC" id="2.7.13.3"/>
    </reaction>
</comment>
<dbReference type="Pfam" id="PF00672">
    <property type="entry name" value="HAMP"/>
    <property type="match status" value="1"/>
</dbReference>
<name>A0ABU0L9A0_XANAG</name>
<keyword evidence="10" id="KW-0472">Membrane</keyword>
<feature type="domain" description="HAMP" evidence="12">
    <location>
        <begin position="172"/>
        <end position="224"/>
    </location>
</feature>
<keyword evidence="9" id="KW-0067">ATP-binding</keyword>
<reference evidence="13 14" key="1">
    <citation type="submission" date="2023-07" db="EMBL/GenBank/DDBJ databases">
        <title>Genomic Encyclopedia of Type Strains, Phase IV (KMG-IV): sequencing the most valuable type-strain genomes for metagenomic binning, comparative biology and taxonomic classification.</title>
        <authorList>
            <person name="Goeker M."/>
        </authorList>
    </citation>
    <scope>NUCLEOTIDE SEQUENCE [LARGE SCALE GENOMIC DNA]</scope>
    <source>
        <strain evidence="13 14">DSM 3770</strain>
    </source>
</reference>
<dbReference type="InterPro" id="IPR050980">
    <property type="entry name" value="2C_sensor_his_kinase"/>
</dbReference>
<keyword evidence="10" id="KW-1133">Transmembrane helix</keyword>
<dbReference type="Pfam" id="PF00512">
    <property type="entry name" value="HisKA"/>
    <property type="match status" value="1"/>
</dbReference>
<dbReference type="Gene3D" id="1.10.287.130">
    <property type="match status" value="1"/>
</dbReference>
<accession>A0ABU0L9A0</accession>
<evidence type="ECO:0000256" key="9">
    <source>
        <dbReference type="ARBA" id="ARBA00022840"/>
    </source>
</evidence>
<evidence type="ECO:0000313" key="13">
    <source>
        <dbReference type="EMBL" id="MDQ0503727.1"/>
    </source>
</evidence>
<dbReference type="InterPro" id="IPR036097">
    <property type="entry name" value="HisK_dim/P_sf"/>
</dbReference>
<keyword evidence="7" id="KW-0547">Nucleotide-binding</keyword>
<dbReference type="RefSeq" id="WP_237346740.1">
    <property type="nucleotide sequence ID" value="NZ_JABWGX010000022.1"/>
</dbReference>
<comment type="caution">
    <text evidence="13">The sequence shown here is derived from an EMBL/GenBank/DDBJ whole genome shotgun (WGS) entry which is preliminary data.</text>
</comment>
<evidence type="ECO:0000256" key="8">
    <source>
        <dbReference type="ARBA" id="ARBA00022777"/>
    </source>
</evidence>
<keyword evidence="8 13" id="KW-0418">Kinase</keyword>
<dbReference type="PANTHER" id="PTHR44936:SF10">
    <property type="entry name" value="SENSOR PROTEIN RSTB"/>
    <property type="match status" value="1"/>
</dbReference>
<keyword evidence="5" id="KW-0597">Phosphoprotein</keyword>
<feature type="transmembrane region" description="Helical" evidence="10">
    <location>
        <begin position="152"/>
        <end position="171"/>
    </location>
</feature>
<dbReference type="SUPFAM" id="SSF55874">
    <property type="entry name" value="ATPase domain of HSP90 chaperone/DNA topoisomerase II/histidine kinase"/>
    <property type="match status" value="1"/>
</dbReference>
<evidence type="ECO:0000256" key="4">
    <source>
        <dbReference type="ARBA" id="ARBA00022475"/>
    </source>
</evidence>
<keyword evidence="14" id="KW-1185">Reference proteome</keyword>
<dbReference type="InterPro" id="IPR004358">
    <property type="entry name" value="Sig_transdc_His_kin-like_C"/>
</dbReference>
<evidence type="ECO:0000256" key="10">
    <source>
        <dbReference type="SAM" id="Phobius"/>
    </source>
</evidence>